<reference evidence="2" key="1">
    <citation type="submission" date="2023-11" db="EMBL/GenBank/DDBJ databases">
        <authorList>
            <person name="Alioto T."/>
            <person name="Alioto T."/>
            <person name="Gomez Garrido J."/>
        </authorList>
    </citation>
    <scope>NUCLEOTIDE SEQUENCE</scope>
</reference>
<feature type="compositionally biased region" description="Basic residues" evidence="1">
    <location>
        <begin position="1"/>
        <end position="10"/>
    </location>
</feature>
<comment type="caution">
    <text evidence="2">The sequence shown here is derived from an EMBL/GenBank/DDBJ whole genome shotgun (WGS) entry which is preliminary data.</text>
</comment>
<sequence length="257" mass="28854">MTRISGPRRARSGDPGRRERWHSFVPKEQQAPEADPSDPSTHDQETGIPVRRAIPAFIPPFGSQYAESHEDLEQHSHAAAAGGRNAADVEPQSDDRWSTTTTMEGDLSSVPHYSALLLRALMRPPPPPPSLSRTAYPEGCSDSEDLAHLAYLEGYAPSYAPSTTGAFEAIILKYEAHPDQKLTRQGRNELFEPLFERMEEHPLLRRMRDSTFFPNLVTDMSMWLAEKQAEDAAGAAEREQLGRRRKTRRTARRSLPL</sequence>
<dbReference type="AlphaFoldDB" id="A0AAI8Z9H1"/>
<dbReference type="Proteomes" id="UP001296104">
    <property type="component" value="Unassembled WGS sequence"/>
</dbReference>
<proteinExistence type="predicted"/>
<protein>
    <submittedName>
        <fullName evidence="2">Uncharacterized protein</fullName>
    </submittedName>
</protein>
<evidence type="ECO:0000313" key="2">
    <source>
        <dbReference type="EMBL" id="CAK4034979.1"/>
    </source>
</evidence>
<feature type="compositionally biased region" description="Basic and acidic residues" evidence="1">
    <location>
        <begin position="67"/>
        <end position="76"/>
    </location>
</feature>
<dbReference type="EMBL" id="CAVMBE010000160">
    <property type="protein sequence ID" value="CAK4034979.1"/>
    <property type="molecule type" value="Genomic_DNA"/>
</dbReference>
<accession>A0AAI8Z9H1</accession>
<feature type="region of interest" description="Disordered" evidence="1">
    <location>
        <begin position="231"/>
        <end position="257"/>
    </location>
</feature>
<feature type="compositionally biased region" description="Basic residues" evidence="1">
    <location>
        <begin position="243"/>
        <end position="257"/>
    </location>
</feature>
<evidence type="ECO:0000256" key="1">
    <source>
        <dbReference type="SAM" id="MobiDB-lite"/>
    </source>
</evidence>
<keyword evidence="3" id="KW-1185">Reference proteome</keyword>
<organism evidence="2 3">
    <name type="scientific">Lecanosticta acicola</name>
    <dbReference type="NCBI Taxonomy" id="111012"/>
    <lineage>
        <taxon>Eukaryota</taxon>
        <taxon>Fungi</taxon>
        <taxon>Dikarya</taxon>
        <taxon>Ascomycota</taxon>
        <taxon>Pezizomycotina</taxon>
        <taxon>Dothideomycetes</taxon>
        <taxon>Dothideomycetidae</taxon>
        <taxon>Mycosphaerellales</taxon>
        <taxon>Mycosphaerellaceae</taxon>
        <taxon>Lecanosticta</taxon>
    </lineage>
</organism>
<feature type="region of interest" description="Disordered" evidence="1">
    <location>
        <begin position="1"/>
        <end position="105"/>
    </location>
</feature>
<gene>
    <name evidence="2" type="ORF">LECACI_7A010137</name>
</gene>
<feature type="compositionally biased region" description="Basic and acidic residues" evidence="1">
    <location>
        <begin position="11"/>
        <end position="22"/>
    </location>
</feature>
<evidence type="ECO:0000313" key="3">
    <source>
        <dbReference type="Proteomes" id="UP001296104"/>
    </source>
</evidence>
<name>A0AAI8Z9H1_9PEZI</name>